<keyword evidence="3" id="KW-1185">Reference proteome</keyword>
<evidence type="ECO:0008006" key="4">
    <source>
        <dbReference type="Google" id="ProtNLM"/>
    </source>
</evidence>
<evidence type="ECO:0000313" key="3">
    <source>
        <dbReference type="Proteomes" id="UP001307705"/>
    </source>
</evidence>
<feature type="transmembrane region" description="Helical" evidence="1">
    <location>
        <begin position="54"/>
        <end position="76"/>
    </location>
</feature>
<reference evidence="2 3" key="1">
    <citation type="submission" date="2023-08" db="EMBL/GenBank/DDBJ databases">
        <title>Draft genome sequence of Algoriphagus taiwanensis.</title>
        <authorList>
            <person name="Takatani N."/>
            <person name="Hosokawa M."/>
            <person name="Sawabe T."/>
        </authorList>
    </citation>
    <scope>NUCLEOTIDE SEQUENCE [LARGE SCALE GENOMIC DNA]</scope>
    <source>
        <strain evidence="2 3">JCM 19755</strain>
    </source>
</reference>
<name>A0ABQ6PZT6_9BACT</name>
<keyword evidence="1" id="KW-1133">Transmembrane helix</keyword>
<dbReference type="EMBL" id="BTPE01000005">
    <property type="protein sequence ID" value="GMQ33437.1"/>
    <property type="molecule type" value="Genomic_DNA"/>
</dbReference>
<gene>
    <name evidence="2" type="ORF">Ataiwa_17090</name>
</gene>
<proteinExistence type="predicted"/>
<sequence length="117" mass="13299">MKIKVLSKPKFMKKTTFLPEFLKELILPAALGASLPLAWLLLLILTKEDLFESWMYYPLTIIPIGGAIGGAFFYLMGFHWFSEGKSKLIAIIFSTILYFVCLWFSAVTAFAITGHWN</sequence>
<comment type="caution">
    <text evidence="2">The sequence shown here is derived from an EMBL/GenBank/DDBJ whole genome shotgun (WGS) entry which is preliminary data.</text>
</comment>
<evidence type="ECO:0000313" key="2">
    <source>
        <dbReference type="EMBL" id="GMQ33437.1"/>
    </source>
</evidence>
<keyword evidence="1" id="KW-0812">Transmembrane</keyword>
<protein>
    <recommendedName>
        <fullName evidence="4">Potassium transporter KefB</fullName>
    </recommendedName>
</protein>
<feature type="transmembrane region" description="Helical" evidence="1">
    <location>
        <begin position="88"/>
        <end position="112"/>
    </location>
</feature>
<keyword evidence="1" id="KW-0472">Membrane</keyword>
<organism evidence="2 3">
    <name type="scientific">Algoriphagus taiwanensis</name>
    <dbReference type="NCBI Taxonomy" id="1445656"/>
    <lineage>
        <taxon>Bacteria</taxon>
        <taxon>Pseudomonadati</taxon>
        <taxon>Bacteroidota</taxon>
        <taxon>Cytophagia</taxon>
        <taxon>Cytophagales</taxon>
        <taxon>Cyclobacteriaceae</taxon>
        <taxon>Algoriphagus</taxon>
    </lineage>
</organism>
<feature type="transmembrane region" description="Helical" evidence="1">
    <location>
        <begin position="21"/>
        <end position="42"/>
    </location>
</feature>
<dbReference type="Proteomes" id="UP001307705">
    <property type="component" value="Unassembled WGS sequence"/>
</dbReference>
<evidence type="ECO:0000256" key="1">
    <source>
        <dbReference type="SAM" id="Phobius"/>
    </source>
</evidence>
<accession>A0ABQ6PZT6</accession>